<dbReference type="PANTHER" id="PTHR46696:SF1">
    <property type="entry name" value="CYTOCHROME P450 YJIB-RELATED"/>
    <property type="match status" value="1"/>
</dbReference>
<keyword evidence="2" id="KW-0408">Iron</keyword>
<dbReference type="InterPro" id="IPR036396">
    <property type="entry name" value="Cyt_P450_sf"/>
</dbReference>
<evidence type="ECO:0000313" key="3">
    <source>
        <dbReference type="EMBL" id="MCH6172397.1"/>
    </source>
</evidence>
<comment type="similarity">
    <text evidence="1 2">Belongs to the cytochrome P450 family.</text>
</comment>
<reference evidence="3 4" key="1">
    <citation type="submission" date="2022-03" db="EMBL/GenBank/DDBJ databases">
        <title>Pseudonocardia alaer sp. nov., a novel actinomycete isolated from reed forest soil.</title>
        <authorList>
            <person name="Wang L."/>
        </authorList>
    </citation>
    <scope>NUCLEOTIDE SEQUENCE [LARGE SCALE GENOMIC DNA]</scope>
    <source>
        <strain evidence="3 4">Y-16303</strain>
    </source>
</reference>
<dbReference type="InterPro" id="IPR017972">
    <property type="entry name" value="Cyt_P450_CS"/>
</dbReference>
<comment type="caution">
    <text evidence="3">The sequence shown here is derived from an EMBL/GenBank/DDBJ whole genome shotgun (WGS) entry which is preliminary data.</text>
</comment>
<evidence type="ECO:0000256" key="1">
    <source>
        <dbReference type="ARBA" id="ARBA00010617"/>
    </source>
</evidence>
<dbReference type="PRINTS" id="PR00385">
    <property type="entry name" value="P450"/>
</dbReference>
<accession>A0ABS9TV12</accession>
<proteinExistence type="inferred from homology"/>
<dbReference type="InterPro" id="IPR002397">
    <property type="entry name" value="Cyt_P450_B"/>
</dbReference>
<name>A0ABS9TV12_9PSEU</name>
<dbReference type="PRINTS" id="PR00359">
    <property type="entry name" value="BP450"/>
</dbReference>
<evidence type="ECO:0000256" key="2">
    <source>
        <dbReference type="RuleBase" id="RU000461"/>
    </source>
</evidence>
<dbReference type="Pfam" id="PF00067">
    <property type="entry name" value="p450"/>
    <property type="match status" value="1"/>
</dbReference>
<dbReference type="InterPro" id="IPR001128">
    <property type="entry name" value="Cyt_P450"/>
</dbReference>
<dbReference type="Proteomes" id="UP001299970">
    <property type="component" value="Unassembled WGS sequence"/>
</dbReference>
<gene>
    <name evidence="3" type="ORF">MMF94_42580</name>
</gene>
<organism evidence="3 4">
    <name type="scientific">Pseudonocardia alaniniphila</name>
    <dbReference type="NCBI Taxonomy" id="75291"/>
    <lineage>
        <taxon>Bacteria</taxon>
        <taxon>Bacillati</taxon>
        <taxon>Actinomycetota</taxon>
        <taxon>Actinomycetes</taxon>
        <taxon>Pseudonocardiales</taxon>
        <taxon>Pseudonocardiaceae</taxon>
        <taxon>Pseudonocardia</taxon>
    </lineage>
</organism>
<evidence type="ECO:0000313" key="4">
    <source>
        <dbReference type="Proteomes" id="UP001299970"/>
    </source>
</evidence>
<sequence>MMHEKLTFPATRGRCPFAPPTEVDHMRRESPVQRVTLWDGSKAWLVTGHAEVRDVLRDPTFSSEPHHPGFPWINQGLKSQNTGNVPSFIRMDGDRHARLRRILAEDFTPRRAEALRPEIQQAVHECLDHIIEQSSPVDLMTALALPVPSLIICRLLGARYEDHQFFQERAGKLLQTFAEPGELEQANHELLGYLSALADSKRAEPDHSIVSRLVSSGELADSEIARQCMFLLIAGHETTANQITMSTLALLRAPDQLAMLRAQPELIRSTVEELLRYATIVHSGAPRVATRDVRVGEEIIQSGDGVLCVLDAANHDERAFDAPGELDITRRGQPHVAFGFGTHQCLGQHLARVELHVVLETLLQRLPQLRLGVPFEQLRFKEDGAVYGVRQLPVHW</sequence>
<dbReference type="PANTHER" id="PTHR46696">
    <property type="entry name" value="P450, PUTATIVE (EUROFUNG)-RELATED"/>
    <property type="match status" value="1"/>
</dbReference>
<dbReference type="SUPFAM" id="SSF48264">
    <property type="entry name" value="Cytochrome P450"/>
    <property type="match status" value="1"/>
</dbReference>
<dbReference type="RefSeq" id="WP_241043201.1">
    <property type="nucleotide sequence ID" value="NZ_BAAAJF010000051.1"/>
</dbReference>
<keyword evidence="4" id="KW-1185">Reference proteome</keyword>
<keyword evidence="2" id="KW-0560">Oxidoreductase</keyword>
<dbReference type="CDD" id="cd11030">
    <property type="entry name" value="CYP105-like"/>
    <property type="match status" value="1"/>
</dbReference>
<keyword evidence="2" id="KW-0503">Monooxygenase</keyword>
<dbReference type="PROSITE" id="PS00086">
    <property type="entry name" value="CYTOCHROME_P450"/>
    <property type="match status" value="1"/>
</dbReference>
<keyword evidence="2" id="KW-0349">Heme</keyword>
<protein>
    <submittedName>
        <fullName evidence="3">Cytochrome P450</fullName>
    </submittedName>
</protein>
<dbReference type="EMBL" id="JAKXMK010000071">
    <property type="protein sequence ID" value="MCH6172397.1"/>
    <property type="molecule type" value="Genomic_DNA"/>
</dbReference>
<keyword evidence="2" id="KW-0479">Metal-binding</keyword>
<dbReference type="Gene3D" id="1.10.630.10">
    <property type="entry name" value="Cytochrome P450"/>
    <property type="match status" value="1"/>
</dbReference>